<evidence type="ECO:0000256" key="1">
    <source>
        <dbReference type="SAM" id="MobiDB-lite"/>
    </source>
</evidence>
<gene>
    <name evidence="4" type="ORF">Athens101428_668</name>
</gene>
<keyword evidence="2" id="KW-1133">Transmembrane helix</keyword>
<evidence type="ECO:0000256" key="2">
    <source>
        <dbReference type="SAM" id="Phobius"/>
    </source>
</evidence>
<dbReference type="PROSITE" id="PS51841">
    <property type="entry name" value="LTD"/>
    <property type="match status" value="1"/>
</dbReference>
<proteinExistence type="predicted"/>
<protein>
    <recommendedName>
        <fullName evidence="3">LTD domain-containing protein</fullName>
    </recommendedName>
</protein>
<dbReference type="Gene3D" id="2.60.40.1260">
    <property type="entry name" value="Lamin Tail domain"/>
    <property type="match status" value="1"/>
</dbReference>
<dbReference type="SUPFAM" id="SSF74853">
    <property type="entry name" value="Lamin A/C globular tail domain"/>
    <property type="match status" value="2"/>
</dbReference>
<dbReference type="AlphaFoldDB" id="A0A554LKN9"/>
<dbReference type="Pfam" id="PF00932">
    <property type="entry name" value="LTD"/>
    <property type="match status" value="2"/>
</dbReference>
<dbReference type="EMBL" id="VMGN01000044">
    <property type="protein sequence ID" value="TSC93455.1"/>
    <property type="molecule type" value="Genomic_DNA"/>
</dbReference>
<feature type="domain" description="LTD" evidence="3">
    <location>
        <begin position="180"/>
        <end position="297"/>
    </location>
</feature>
<keyword evidence="2" id="KW-0472">Membrane</keyword>
<accession>A0A554LKN9</accession>
<evidence type="ECO:0000313" key="5">
    <source>
        <dbReference type="Proteomes" id="UP000316495"/>
    </source>
</evidence>
<organism evidence="4 5">
    <name type="scientific">Candidatus Berkelbacteria bacterium Athens1014_28</name>
    <dbReference type="NCBI Taxonomy" id="2017145"/>
    <lineage>
        <taxon>Bacteria</taxon>
        <taxon>Candidatus Berkelbacteria</taxon>
    </lineage>
</organism>
<evidence type="ECO:0000313" key="4">
    <source>
        <dbReference type="EMBL" id="TSC93455.1"/>
    </source>
</evidence>
<feature type="transmembrane region" description="Helical" evidence="2">
    <location>
        <begin position="29"/>
        <end position="48"/>
    </location>
</feature>
<name>A0A554LKN9_9BACT</name>
<dbReference type="InterPro" id="IPR036415">
    <property type="entry name" value="Lamin_tail_dom_sf"/>
</dbReference>
<evidence type="ECO:0000259" key="3">
    <source>
        <dbReference type="PROSITE" id="PS51841"/>
    </source>
</evidence>
<feature type="region of interest" description="Disordered" evidence="1">
    <location>
        <begin position="148"/>
        <end position="179"/>
    </location>
</feature>
<keyword evidence="2" id="KW-0812">Transmembrane</keyword>
<comment type="caution">
    <text evidence="4">The sequence shown here is derived from an EMBL/GenBank/DDBJ whole genome shotgun (WGS) entry which is preliminary data.</text>
</comment>
<dbReference type="InterPro" id="IPR001322">
    <property type="entry name" value="Lamin_tail_dom"/>
</dbReference>
<reference evidence="4 5" key="1">
    <citation type="submission" date="2017-07" db="EMBL/GenBank/DDBJ databases">
        <title>Mechanisms for carbon and nitrogen cycling indicate functional differentiation within the Candidate Phyla Radiation.</title>
        <authorList>
            <person name="Danczak R.E."/>
            <person name="Johnston M.D."/>
            <person name="Kenah C."/>
            <person name="Slattery M."/>
            <person name="Wrighton K.C."/>
            <person name="Wilkins M.J."/>
        </authorList>
    </citation>
    <scope>NUCLEOTIDE SEQUENCE [LARGE SCALE GENOMIC DNA]</scope>
    <source>
        <strain evidence="4">Athens1014_28</strain>
    </source>
</reference>
<dbReference type="Proteomes" id="UP000316495">
    <property type="component" value="Unassembled WGS sequence"/>
</dbReference>
<sequence>MFADLKYLHHLRLFCYNWYMFKYYRDLRFRYTLFALFAPLFFVGVFLFSPQKIKAATDHLMINEIYPAPMSGEKEWVELFNPTDLDIFLTDYSLKDGSVAAKNLSGTIISGGYFVYEVSSGWLNNSGETISLIHKPSTVTIDQVTYGGWNDNQDNQPPAPPSEKSLQRIPNGQDTDDDQNDFRILSSSKGVENTLPVFSDKIFINEIVPQPADGSVNEFVELYNSGVAEVDLSSWQIDDIENAGSSPFTIPDGTIISAGGYLTFYNSTTNIALNDSGDSARLIDPNGDEKSKVDYSASKRGQSYSKFDSSWQWTLTITPNAQNILTLEQPAPADISTDELPEIPIASARTSEVGEIVKIRGIVPEFYQANIFIFKIHQAEFKYTLMANYFQS</sequence>